<evidence type="ECO:0000313" key="2">
    <source>
        <dbReference type="EMBL" id="KMZ57293.1"/>
    </source>
</evidence>
<keyword evidence="3" id="KW-1185">Reference proteome</keyword>
<comment type="caution">
    <text evidence="2">The sequence shown here is derived from an EMBL/GenBank/DDBJ whole genome shotgun (WGS) entry which is preliminary data.</text>
</comment>
<proteinExistence type="predicted"/>
<protein>
    <submittedName>
        <fullName evidence="2">Uncharacterized protein</fullName>
    </submittedName>
</protein>
<dbReference type="AlphaFoldDB" id="A0A0K9NL00"/>
<evidence type="ECO:0000313" key="3">
    <source>
        <dbReference type="Proteomes" id="UP000036987"/>
    </source>
</evidence>
<keyword evidence="1" id="KW-0812">Transmembrane</keyword>
<evidence type="ECO:0000256" key="1">
    <source>
        <dbReference type="SAM" id="Phobius"/>
    </source>
</evidence>
<keyword evidence="1" id="KW-0472">Membrane</keyword>
<reference evidence="3" key="1">
    <citation type="journal article" date="2016" name="Nature">
        <title>The genome of the seagrass Zostera marina reveals angiosperm adaptation to the sea.</title>
        <authorList>
            <person name="Olsen J.L."/>
            <person name="Rouze P."/>
            <person name="Verhelst B."/>
            <person name="Lin Y.-C."/>
            <person name="Bayer T."/>
            <person name="Collen J."/>
            <person name="Dattolo E."/>
            <person name="De Paoli E."/>
            <person name="Dittami S."/>
            <person name="Maumus F."/>
            <person name="Michel G."/>
            <person name="Kersting A."/>
            <person name="Lauritano C."/>
            <person name="Lohaus R."/>
            <person name="Toepel M."/>
            <person name="Tonon T."/>
            <person name="Vanneste K."/>
            <person name="Amirebrahimi M."/>
            <person name="Brakel J."/>
            <person name="Bostroem C."/>
            <person name="Chovatia M."/>
            <person name="Grimwood J."/>
            <person name="Jenkins J.W."/>
            <person name="Jueterbock A."/>
            <person name="Mraz A."/>
            <person name="Stam W.T."/>
            <person name="Tice H."/>
            <person name="Bornberg-Bauer E."/>
            <person name="Green P.J."/>
            <person name="Pearson G.A."/>
            <person name="Procaccini G."/>
            <person name="Duarte C.M."/>
            <person name="Schmutz J."/>
            <person name="Reusch T.B.H."/>
            <person name="Van de Peer Y."/>
        </authorList>
    </citation>
    <scope>NUCLEOTIDE SEQUENCE [LARGE SCALE GENOMIC DNA]</scope>
    <source>
        <strain evidence="3">cv. Finnish</strain>
    </source>
</reference>
<sequence>MMAAVSVYQRRRNHHHDRLFHEGVSVSSIIVTAGLLILFFLSVLSFLTPLPDHHSSFLNPLRRASNSQIRSNRLPLTPILFLNSIGLKKNLVSAPSFVIPVRNQTLF</sequence>
<gene>
    <name evidence="2" type="ORF">ZOSMA_87G00350</name>
</gene>
<dbReference type="EMBL" id="LFYR01002091">
    <property type="protein sequence ID" value="KMZ57293.1"/>
    <property type="molecule type" value="Genomic_DNA"/>
</dbReference>
<accession>A0A0K9NL00</accession>
<dbReference type="Proteomes" id="UP000036987">
    <property type="component" value="Unassembled WGS sequence"/>
</dbReference>
<name>A0A0K9NL00_ZOSMR</name>
<keyword evidence="1" id="KW-1133">Transmembrane helix</keyword>
<feature type="transmembrane region" description="Helical" evidence="1">
    <location>
        <begin position="20"/>
        <end position="47"/>
    </location>
</feature>
<organism evidence="2 3">
    <name type="scientific">Zostera marina</name>
    <name type="common">Eelgrass</name>
    <dbReference type="NCBI Taxonomy" id="29655"/>
    <lineage>
        <taxon>Eukaryota</taxon>
        <taxon>Viridiplantae</taxon>
        <taxon>Streptophyta</taxon>
        <taxon>Embryophyta</taxon>
        <taxon>Tracheophyta</taxon>
        <taxon>Spermatophyta</taxon>
        <taxon>Magnoliopsida</taxon>
        <taxon>Liliopsida</taxon>
        <taxon>Zosteraceae</taxon>
        <taxon>Zostera</taxon>
    </lineage>
</organism>